<name>A0A7K1GCR2_9FLAO</name>
<sequence>MKFIFGAAFFILGISWLPHIFGFVICGLSFFFVHTTGIEIDLENRKYRKTVSFFSLAFGKWQELPNIDYVSVFKTSETTTVRALSAEANVNNEVIKLNLFYNTNQKIEAYNTQSEKDAFEKAKQIATILNIDILDATERESKWL</sequence>
<dbReference type="RefSeq" id="WP_162306895.1">
    <property type="nucleotide sequence ID" value="NZ_WJYA01000004.1"/>
</dbReference>
<organism evidence="1 2">
    <name type="scientific">Winogradskyella ouciana</name>
    <dbReference type="NCBI Taxonomy" id="2608631"/>
    <lineage>
        <taxon>Bacteria</taxon>
        <taxon>Pseudomonadati</taxon>
        <taxon>Bacteroidota</taxon>
        <taxon>Flavobacteriia</taxon>
        <taxon>Flavobacteriales</taxon>
        <taxon>Flavobacteriaceae</taxon>
        <taxon>Winogradskyella</taxon>
    </lineage>
</organism>
<dbReference type="Proteomes" id="UP000447545">
    <property type="component" value="Unassembled WGS sequence"/>
</dbReference>
<reference evidence="1 2" key="1">
    <citation type="submission" date="2019-11" db="EMBL/GenBank/DDBJ databases">
        <title>Winogradskyella ouciana sp. nov., isolated from the hadal seawater of the Mariana Trench.</title>
        <authorList>
            <person name="Liu R."/>
        </authorList>
    </citation>
    <scope>NUCLEOTIDE SEQUENCE [LARGE SCALE GENOMIC DNA]</scope>
    <source>
        <strain evidence="1 2">ZXX205</strain>
    </source>
</reference>
<dbReference type="AlphaFoldDB" id="A0A7K1GCR2"/>
<protein>
    <submittedName>
        <fullName evidence="1">Uncharacterized protein</fullName>
    </submittedName>
</protein>
<evidence type="ECO:0000313" key="2">
    <source>
        <dbReference type="Proteomes" id="UP000447545"/>
    </source>
</evidence>
<dbReference type="EMBL" id="WJYA01000004">
    <property type="protein sequence ID" value="MTE26198.1"/>
    <property type="molecule type" value="Genomic_DNA"/>
</dbReference>
<accession>A0A7K1GCR2</accession>
<evidence type="ECO:0000313" key="1">
    <source>
        <dbReference type="EMBL" id="MTE26198.1"/>
    </source>
</evidence>
<comment type="caution">
    <text evidence="1">The sequence shown here is derived from an EMBL/GenBank/DDBJ whole genome shotgun (WGS) entry which is preliminary data.</text>
</comment>
<keyword evidence="2" id="KW-1185">Reference proteome</keyword>
<gene>
    <name evidence="1" type="ORF">F1003_04560</name>
</gene>
<proteinExistence type="predicted"/>